<dbReference type="InterPro" id="IPR012341">
    <property type="entry name" value="6hp_glycosidase-like_sf"/>
</dbReference>
<dbReference type="OrthoDB" id="8118055at2759"/>
<dbReference type="STRING" id="6210.W6UUW6"/>
<comment type="similarity">
    <text evidence="2 9">Belongs to the glycosyl hydrolase 47 family.</text>
</comment>
<dbReference type="GO" id="GO:0070569">
    <property type="term" value="F:uridylyltransferase activity"/>
    <property type="evidence" value="ECO:0007669"/>
    <property type="project" value="InterPro"/>
</dbReference>
<dbReference type="SUPFAM" id="SSF53448">
    <property type="entry name" value="Nucleotide-diphospho-sugar transferases"/>
    <property type="match status" value="1"/>
</dbReference>
<evidence type="ECO:0000256" key="2">
    <source>
        <dbReference type="ARBA" id="ARBA00007658"/>
    </source>
</evidence>
<keyword evidence="9" id="KW-0326">Glycosidase</keyword>
<evidence type="ECO:0000256" key="4">
    <source>
        <dbReference type="ARBA" id="ARBA00022695"/>
    </source>
</evidence>
<evidence type="ECO:0000256" key="9">
    <source>
        <dbReference type="RuleBase" id="RU361193"/>
    </source>
</evidence>
<dbReference type="GO" id="GO:0004571">
    <property type="term" value="F:mannosyl-oligosaccharide 1,2-alpha-mannosidase activity"/>
    <property type="evidence" value="ECO:0007669"/>
    <property type="project" value="InterPro"/>
</dbReference>
<dbReference type="CDD" id="cd04193">
    <property type="entry name" value="UDPGlcNAc_PPase"/>
    <property type="match status" value="1"/>
</dbReference>
<dbReference type="InterPro" id="IPR029044">
    <property type="entry name" value="Nucleotide-diphossugar_trans"/>
</dbReference>
<organism evidence="10 11">
    <name type="scientific">Echinococcus granulosus</name>
    <name type="common">Hydatid tapeworm</name>
    <dbReference type="NCBI Taxonomy" id="6210"/>
    <lineage>
        <taxon>Eukaryota</taxon>
        <taxon>Metazoa</taxon>
        <taxon>Spiralia</taxon>
        <taxon>Lophotrochozoa</taxon>
        <taxon>Platyhelminthes</taxon>
        <taxon>Cestoda</taxon>
        <taxon>Eucestoda</taxon>
        <taxon>Cyclophyllidea</taxon>
        <taxon>Taeniidae</taxon>
        <taxon>Echinococcus</taxon>
        <taxon>Echinococcus granulosus group</taxon>
    </lineage>
</organism>
<dbReference type="KEGG" id="egl:EGR_00357"/>
<feature type="active site" description="Proton donor" evidence="7">
    <location>
        <position position="605"/>
    </location>
</feature>
<dbReference type="PRINTS" id="PR00747">
    <property type="entry name" value="GLYHDRLASE47"/>
</dbReference>
<keyword evidence="8" id="KW-0106">Calcium</keyword>
<dbReference type="PANTHER" id="PTHR45679">
    <property type="entry name" value="ER DEGRADATION-ENHANCING ALPHA-MANNOSIDASE-LIKE PROTEIN 2"/>
    <property type="match status" value="1"/>
</dbReference>
<dbReference type="EC" id="3.2.1.-" evidence="9"/>
<reference evidence="10 11" key="1">
    <citation type="journal article" date="2013" name="Nat. Genet.">
        <title>The genome of the hydatid tapeworm Echinococcus granulosus.</title>
        <authorList>
            <person name="Zheng H."/>
            <person name="Zhang W."/>
            <person name="Zhang L."/>
            <person name="Zhang Z."/>
            <person name="Li J."/>
            <person name="Lu G."/>
            <person name="Zhu Y."/>
            <person name="Wang Y."/>
            <person name="Huang Y."/>
            <person name="Liu J."/>
            <person name="Kang H."/>
            <person name="Chen J."/>
            <person name="Wang L."/>
            <person name="Chen A."/>
            <person name="Yu S."/>
            <person name="Gao Z."/>
            <person name="Jin L."/>
            <person name="Gu W."/>
            <person name="Wang Z."/>
            <person name="Zhao L."/>
            <person name="Shi B."/>
            <person name="Wen H."/>
            <person name="Lin R."/>
            <person name="Jones M.K."/>
            <person name="Brejova B."/>
            <person name="Vinar T."/>
            <person name="Zhao G."/>
            <person name="McManus D.P."/>
            <person name="Chen Z."/>
            <person name="Zhou Y."/>
            <person name="Wang S."/>
        </authorList>
    </citation>
    <scope>NUCLEOTIDE SEQUENCE [LARGE SCALE GENOMIC DNA]</scope>
</reference>
<dbReference type="GO" id="GO:0005509">
    <property type="term" value="F:calcium ion binding"/>
    <property type="evidence" value="ECO:0007669"/>
    <property type="project" value="InterPro"/>
</dbReference>
<dbReference type="InterPro" id="IPR001382">
    <property type="entry name" value="Glyco_hydro_47"/>
</dbReference>
<comment type="caution">
    <text evidence="10">The sequence shown here is derived from an EMBL/GenBank/DDBJ whole genome shotgun (WGS) entry which is preliminary data.</text>
</comment>
<dbReference type="AlphaFoldDB" id="W6UUW6"/>
<keyword evidence="6" id="KW-0325">Glycoprotein</keyword>
<dbReference type="InterPro" id="IPR044674">
    <property type="entry name" value="EDEM1/2/3"/>
</dbReference>
<keyword evidence="3" id="KW-0808">Transferase</keyword>
<dbReference type="InterPro" id="IPR036026">
    <property type="entry name" value="Seven-hairpin_glycosidases"/>
</dbReference>
<keyword evidence="4" id="KW-0548">Nucleotidyltransferase</keyword>
<feature type="binding site" evidence="8">
    <location>
        <position position="954"/>
    </location>
    <ligand>
        <name>Ca(2+)</name>
        <dbReference type="ChEBI" id="CHEBI:29108"/>
    </ligand>
</feature>
<keyword evidence="11" id="KW-1185">Reference proteome</keyword>
<dbReference type="CTD" id="36336072"/>
<gene>
    <name evidence="10" type="ORF">EGR_00357</name>
</gene>
<dbReference type="Proteomes" id="UP000019149">
    <property type="component" value="Unassembled WGS sequence"/>
</dbReference>
<evidence type="ECO:0000256" key="3">
    <source>
        <dbReference type="ARBA" id="ARBA00022679"/>
    </source>
</evidence>
<sequence length="1107" mass="124178">MCVDISLIKSALDDSGQSHLYRYWDGLSLEEKKQYLEELLTLNLDRIDSAYKLTKSFQTVDERLMCPDPSICGHAGSLRTSHPKEYELYVDKGLRAISERQVAVLLMAGGQGTRLGSCNPKGMYDIGLPSKRTLFQIQAERLLGLCRQVSANYGQEIYIPWYIMTSGHTQNLTESFFKENNYFGYSRDHIIFFEQFNFPALDLKGKILMKDKASLCWSPEGNGGLYRALSDRGVLQNMKTQGVQYVHIYGVDNVLVKMADPAFIGFCIAKTADCAVKVVEKTDPNEPMGVVGVVDGKIRVVEYSEISPSTAASMLPVPPCQMGHCQNKMDGHLNSVKPRLLYSLGNICNHFMTTDFLEHVCDPKQEALLPYHMAHKKVPHFDVSMGCLVTPAQPNALKLEKFIFDVFQFSKRFFIWEVDRTTEFSPLKNGPEAPKDCPSTCRKSILDMHASWAKAAGALLSNDTQDIIEISPLVSLRGENLECLKARRIGGVNILELRRNERGEEVPTLVRVGGNENFDLQFLKQRVENIFYHSYDNYMNHAYPYDELRPISCDGHDTWGGFSLTLIDSLDTLVVLGNYSEFRRAASLILNNIDTNQNVNISVFETNIRGKAGMDLEPGWPCHGRLLALAERFASKLLPAFNTPTGMPYGTVNLAHNAVPPNETPITCVATVGTLILEFGALSRLTGDPRYEQAAMKALRALWTFRSSLGLVGNHINVRTGAWVGKEATIGSGVDSYFEYLFKGSILFRLPELDAMFREYRSAIKKYLKFGGWHVMATMDAGSVINAVYQSLESFWPGVLAMAGDIEEAKELLITYHSVWRRYGFLPEMFDVSSNKPVGRQSVYPLRPEFIESVLHLYRATKDPYLLEMGVNVLTSIERDARTPCGFATIHDVQTHTKENRMETFFLSETVKYLYLLFDEDNFLHHTPLSPTDSIQFGDADGYCTGGTGYIFNSEAHPLDSGLIHCCSIQHLRELEAVSSEESLPIDLGLHRDLGSLVNTFASSNSLTDTILNELDVTFEEILSPSVTWTGDQNTSQEIDAWAENLWKEMSGAVLLSSTIKDNASTPPNYVPPDMHRKSVAPLMSCPTVPFHVRLNAMRDLDYRNLN</sequence>
<dbReference type="Gene3D" id="3.90.550.10">
    <property type="entry name" value="Spore Coat Polysaccharide Biosynthesis Protein SpsA, Chain A"/>
    <property type="match status" value="1"/>
</dbReference>
<evidence type="ECO:0000313" key="10">
    <source>
        <dbReference type="EMBL" id="EUB65088.1"/>
    </source>
</evidence>
<feature type="active site" evidence="7">
    <location>
        <position position="849"/>
    </location>
</feature>
<accession>W6UUW6</accession>
<dbReference type="GO" id="GO:0044322">
    <property type="term" value="C:endoplasmic reticulum quality control compartment"/>
    <property type="evidence" value="ECO:0007669"/>
    <property type="project" value="GOC"/>
</dbReference>
<dbReference type="EMBL" id="APAU02000001">
    <property type="protein sequence ID" value="EUB65088.1"/>
    <property type="molecule type" value="Genomic_DNA"/>
</dbReference>
<dbReference type="OMA" id="EQFNFPA"/>
<feature type="active site" evidence="7">
    <location>
        <position position="735"/>
    </location>
</feature>
<keyword evidence="5" id="KW-0256">Endoplasmic reticulum</keyword>
<evidence type="ECO:0000313" key="11">
    <source>
        <dbReference type="Proteomes" id="UP000019149"/>
    </source>
</evidence>
<dbReference type="GO" id="GO:0016020">
    <property type="term" value="C:membrane"/>
    <property type="evidence" value="ECO:0007669"/>
    <property type="project" value="InterPro"/>
</dbReference>
<dbReference type="Pfam" id="PF01532">
    <property type="entry name" value="Glyco_hydro_47"/>
    <property type="match status" value="1"/>
</dbReference>
<keyword evidence="8" id="KW-0479">Metal-binding</keyword>
<dbReference type="GO" id="GO:1904380">
    <property type="term" value="P:endoplasmic reticulum mannose trimming"/>
    <property type="evidence" value="ECO:0007669"/>
    <property type="project" value="InterPro"/>
</dbReference>
<comment type="cofactor">
    <cofactor evidence="8">
        <name>Ca(2+)</name>
        <dbReference type="ChEBI" id="CHEBI:29108"/>
    </cofactor>
</comment>
<keyword evidence="9" id="KW-0378">Hydrolase</keyword>
<dbReference type="PANTHER" id="PTHR45679:SF6">
    <property type="entry name" value="ER DEGRADATION-ENHANCING ALPHA-MANNOSIDASE-LIKE PROTEIN 2"/>
    <property type="match status" value="1"/>
</dbReference>
<dbReference type="RefSeq" id="XP_024356284.1">
    <property type="nucleotide sequence ID" value="XM_024489606.1"/>
</dbReference>
<evidence type="ECO:0000256" key="7">
    <source>
        <dbReference type="PIRSR" id="PIRSR601382-1"/>
    </source>
</evidence>
<dbReference type="GeneID" id="36336072"/>
<proteinExistence type="inferred from homology"/>
<evidence type="ECO:0000256" key="5">
    <source>
        <dbReference type="ARBA" id="ARBA00022824"/>
    </source>
</evidence>
<evidence type="ECO:0000256" key="8">
    <source>
        <dbReference type="PIRSR" id="PIRSR601382-2"/>
    </source>
</evidence>
<dbReference type="SUPFAM" id="SSF48225">
    <property type="entry name" value="Seven-hairpin glycosidases"/>
    <property type="match status" value="1"/>
</dbReference>
<dbReference type="GO" id="GO:0005975">
    <property type="term" value="P:carbohydrate metabolic process"/>
    <property type="evidence" value="ECO:0007669"/>
    <property type="project" value="InterPro"/>
</dbReference>
<comment type="subcellular location">
    <subcellularLocation>
        <location evidence="1">Endoplasmic reticulum</location>
    </subcellularLocation>
</comment>
<feature type="active site" description="Proton donor" evidence="7">
    <location>
        <position position="828"/>
    </location>
</feature>
<evidence type="ECO:0000256" key="1">
    <source>
        <dbReference type="ARBA" id="ARBA00004240"/>
    </source>
</evidence>
<dbReference type="Gene3D" id="1.50.10.10">
    <property type="match status" value="1"/>
</dbReference>
<protein>
    <recommendedName>
        <fullName evidence="9">alpha-1,2-Mannosidase</fullName>
        <ecNumber evidence="9">3.2.1.-</ecNumber>
    </recommendedName>
</protein>
<dbReference type="InterPro" id="IPR002618">
    <property type="entry name" value="UDPGP_fam"/>
</dbReference>
<evidence type="ECO:0000256" key="6">
    <source>
        <dbReference type="ARBA" id="ARBA00023180"/>
    </source>
</evidence>
<name>W6UUW6_ECHGR</name>
<dbReference type="Pfam" id="PF01704">
    <property type="entry name" value="UDPGP"/>
    <property type="match status" value="1"/>
</dbReference>